<dbReference type="Proteomes" id="UP000198931">
    <property type="component" value="Unassembled WGS sequence"/>
</dbReference>
<dbReference type="AlphaFoldDB" id="A0A1I3IJU0"/>
<dbReference type="CDD" id="cd01049">
    <property type="entry name" value="RNRR2"/>
    <property type="match status" value="1"/>
</dbReference>
<organism evidence="4 5">
    <name type="scientific">Halpernia frigidisoli</name>
    <dbReference type="NCBI Taxonomy" id="1125876"/>
    <lineage>
        <taxon>Bacteria</taxon>
        <taxon>Pseudomonadati</taxon>
        <taxon>Bacteroidota</taxon>
        <taxon>Flavobacteriia</taxon>
        <taxon>Flavobacteriales</taxon>
        <taxon>Weeksellaceae</taxon>
        <taxon>Chryseobacterium group</taxon>
        <taxon>Halpernia</taxon>
    </lineage>
</organism>
<accession>A0A1I3IJU0</accession>
<keyword evidence="5" id="KW-1185">Reference proteome</keyword>
<dbReference type="UniPathway" id="UPA00326"/>
<evidence type="ECO:0000313" key="4">
    <source>
        <dbReference type="EMBL" id="SFI48258.1"/>
    </source>
</evidence>
<dbReference type="PANTHER" id="PTHR23409">
    <property type="entry name" value="RIBONUCLEOSIDE-DIPHOSPHATE REDUCTASE SMALL CHAIN"/>
    <property type="match status" value="1"/>
</dbReference>
<dbReference type="EC" id="1.17.4.1" evidence="3"/>
<evidence type="ECO:0000256" key="2">
    <source>
        <dbReference type="ARBA" id="ARBA00009303"/>
    </source>
</evidence>
<name>A0A1I3IJU0_9FLAO</name>
<proteinExistence type="inferred from homology"/>
<comment type="cofactor">
    <cofactor evidence="1">
        <name>Fe cation</name>
        <dbReference type="ChEBI" id="CHEBI:24875"/>
    </cofactor>
</comment>
<dbReference type="GO" id="GO:0009263">
    <property type="term" value="P:deoxyribonucleotide biosynthetic process"/>
    <property type="evidence" value="ECO:0007669"/>
    <property type="project" value="InterPro"/>
</dbReference>
<dbReference type="InterPro" id="IPR012348">
    <property type="entry name" value="RNR-like"/>
</dbReference>
<protein>
    <recommendedName>
        <fullName evidence="3">ribonucleoside-diphosphate reductase</fullName>
        <ecNumber evidence="3">1.17.4.1</ecNumber>
    </recommendedName>
</protein>
<dbReference type="InterPro" id="IPR033909">
    <property type="entry name" value="RNR_small"/>
</dbReference>
<reference evidence="4 5" key="1">
    <citation type="submission" date="2016-10" db="EMBL/GenBank/DDBJ databases">
        <authorList>
            <person name="de Groot N.N."/>
        </authorList>
    </citation>
    <scope>NUCLEOTIDE SEQUENCE [LARGE SCALE GENOMIC DNA]</scope>
    <source>
        <strain evidence="4 5">DSM 26000</strain>
    </source>
</reference>
<comment type="similarity">
    <text evidence="2">Belongs to the ribonucleoside diphosphate reductase small chain family.</text>
</comment>
<dbReference type="SUPFAM" id="SSF47240">
    <property type="entry name" value="Ferritin-like"/>
    <property type="match status" value="1"/>
</dbReference>
<dbReference type="InterPro" id="IPR009078">
    <property type="entry name" value="Ferritin-like_SF"/>
</dbReference>
<dbReference type="STRING" id="1125876.SAMN05443292_2655"/>
<dbReference type="OrthoDB" id="1012518at2"/>
<dbReference type="Pfam" id="PF00268">
    <property type="entry name" value="Ribonuc_red_sm"/>
    <property type="match status" value="1"/>
</dbReference>
<gene>
    <name evidence="4" type="ORF">SAMN05443292_2655</name>
</gene>
<dbReference type="EMBL" id="FOQT01000005">
    <property type="protein sequence ID" value="SFI48258.1"/>
    <property type="molecule type" value="Genomic_DNA"/>
</dbReference>
<sequence length="324" mass="37658">MGIFDKRVSYKPFEYPEVTQFTDAINKSFWVHSEVDFTADIQDFHSQLEPKERNAIKNSLLAIAQIEVSVKTFWGNLYTHLPKPEFNGLGSTFAECEFRHSEAYSRLLEVLGYNEDFTSVVEVPAVKERIDFLGNVLKFANSTTPKEYVSSLLLFSILIENVSLFSQFAIILSFTRFKGYLKNVSNVIGWTSVDEQIHANAGIYLINTIRKEQPDLLTESDIEDIYTLVDQSVELEAKLLDWIFEMGEIDNISKEDLYNFMKYRVDDSLKKIGMKPRYNISPEQYRPMMWFEEEVFANSMDDFFAKRPTDYTKHDKSITANDLF</sequence>
<dbReference type="Gene3D" id="1.10.620.20">
    <property type="entry name" value="Ribonucleotide Reductase, subunit A"/>
    <property type="match status" value="1"/>
</dbReference>
<dbReference type="RefSeq" id="WP_090081762.1">
    <property type="nucleotide sequence ID" value="NZ_FOQT01000005.1"/>
</dbReference>
<dbReference type="InterPro" id="IPR000358">
    <property type="entry name" value="RNR_small_fam"/>
</dbReference>
<evidence type="ECO:0000256" key="1">
    <source>
        <dbReference type="ARBA" id="ARBA00001962"/>
    </source>
</evidence>
<dbReference type="GO" id="GO:0004748">
    <property type="term" value="F:ribonucleoside-diphosphate reductase activity, thioredoxin disulfide as acceptor"/>
    <property type="evidence" value="ECO:0007669"/>
    <property type="project" value="UniProtKB-EC"/>
</dbReference>
<dbReference type="PANTHER" id="PTHR23409:SF18">
    <property type="entry name" value="RIBONUCLEOSIDE-DIPHOSPHATE REDUCTASE SUBUNIT M2"/>
    <property type="match status" value="1"/>
</dbReference>
<evidence type="ECO:0000313" key="5">
    <source>
        <dbReference type="Proteomes" id="UP000198931"/>
    </source>
</evidence>
<evidence type="ECO:0000256" key="3">
    <source>
        <dbReference type="ARBA" id="ARBA00012274"/>
    </source>
</evidence>